<evidence type="ECO:0000256" key="1">
    <source>
        <dbReference type="ARBA" id="ARBA00002606"/>
    </source>
</evidence>
<accession>A0A0B7H8H3</accession>
<dbReference type="InterPro" id="IPR005793">
    <property type="entry name" value="Formyl_trans_C"/>
</dbReference>
<evidence type="ECO:0000313" key="7">
    <source>
        <dbReference type="Proteomes" id="UP000044026"/>
    </source>
</evidence>
<dbReference type="Proteomes" id="UP000044026">
    <property type="component" value="Unassembled WGS sequence"/>
</dbReference>
<gene>
    <name evidence="6" type="ORF">CCAN12_510035</name>
</gene>
<sequence>MQVFVPQGILTINELQLPGKKRMKTKELLNGFAFESHFILT</sequence>
<evidence type="ECO:0000256" key="4">
    <source>
        <dbReference type="ARBA" id="ARBA00048558"/>
    </source>
</evidence>
<reference evidence="6 7" key="1">
    <citation type="submission" date="2015-01" db="EMBL/GenBank/DDBJ databases">
        <authorList>
            <person name="Xiang T."/>
            <person name="Song Y."/>
            <person name="Huang L."/>
            <person name="Wang B."/>
            <person name="Wu P."/>
        </authorList>
    </citation>
    <scope>NUCLEOTIDE SEQUENCE [LARGE SCALE GENOMIC DNA]</scope>
    <source>
        <strain evidence="6 7">Cc12</strain>
    </source>
</reference>
<dbReference type="InterPro" id="IPR011034">
    <property type="entry name" value="Formyl_transferase-like_C_sf"/>
</dbReference>
<dbReference type="Pfam" id="PF02911">
    <property type="entry name" value="Formyl_trans_C"/>
    <property type="match status" value="1"/>
</dbReference>
<dbReference type="SUPFAM" id="SSF50486">
    <property type="entry name" value="FMT C-terminal domain-like"/>
    <property type="match status" value="1"/>
</dbReference>
<protein>
    <recommendedName>
        <fullName evidence="3">Methionyl-tRNA formyltransferase</fullName>
        <ecNumber evidence="2">2.1.2.9</ecNumber>
    </recommendedName>
</protein>
<evidence type="ECO:0000256" key="3">
    <source>
        <dbReference type="ARBA" id="ARBA00016014"/>
    </source>
</evidence>
<evidence type="ECO:0000259" key="5">
    <source>
        <dbReference type="Pfam" id="PF02911"/>
    </source>
</evidence>
<dbReference type="GO" id="GO:0004479">
    <property type="term" value="F:methionyl-tRNA formyltransferase activity"/>
    <property type="evidence" value="ECO:0007669"/>
    <property type="project" value="UniProtKB-EC"/>
</dbReference>
<dbReference type="AlphaFoldDB" id="A0A0B7H8H3"/>
<evidence type="ECO:0000256" key="2">
    <source>
        <dbReference type="ARBA" id="ARBA00012261"/>
    </source>
</evidence>
<dbReference type="EC" id="2.1.2.9" evidence="2"/>
<name>A0A0B7H8H3_9FLAO</name>
<comment type="function">
    <text evidence="1">Attaches a formyl group to the free amino group of methionyl-tRNA(fMet). The formyl group appears to play a dual role in the initiator identity of N-formylmethionyl-tRNA by promoting its recognition by IF2 and preventing the misappropriation of this tRNA by the elongation apparatus.</text>
</comment>
<comment type="catalytic activity">
    <reaction evidence="4">
        <text>L-methionyl-tRNA(fMet) + (6R)-10-formyltetrahydrofolate = N-formyl-L-methionyl-tRNA(fMet) + (6S)-5,6,7,8-tetrahydrofolate + H(+)</text>
        <dbReference type="Rhea" id="RHEA:24380"/>
        <dbReference type="Rhea" id="RHEA-COMP:9952"/>
        <dbReference type="Rhea" id="RHEA-COMP:9953"/>
        <dbReference type="ChEBI" id="CHEBI:15378"/>
        <dbReference type="ChEBI" id="CHEBI:57453"/>
        <dbReference type="ChEBI" id="CHEBI:78530"/>
        <dbReference type="ChEBI" id="CHEBI:78844"/>
        <dbReference type="ChEBI" id="CHEBI:195366"/>
        <dbReference type="EC" id="2.1.2.9"/>
    </reaction>
</comment>
<evidence type="ECO:0000313" key="6">
    <source>
        <dbReference type="EMBL" id="CEN34202.1"/>
    </source>
</evidence>
<dbReference type="EMBL" id="CDOE01000047">
    <property type="protein sequence ID" value="CEN34202.1"/>
    <property type="molecule type" value="Genomic_DNA"/>
</dbReference>
<dbReference type="InterPro" id="IPR037022">
    <property type="entry name" value="Formyl_trans_C_sf"/>
</dbReference>
<dbReference type="Gene3D" id="3.10.25.10">
    <property type="entry name" value="Formyl transferase, C-terminal domain"/>
    <property type="match status" value="1"/>
</dbReference>
<feature type="domain" description="Formyl transferase C-terminal" evidence="5">
    <location>
        <begin position="7"/>
        <end position="32"/>
    </location>
</feature>
<proteinExistence type="predicted"/>
<organism evidence="6 7">
    <name type="scientific">Capnocytophaga canimorsus</name>
    <dbReference type="NCBI Taxonomy" id="28188"/>
    <lineage>
        <taxon>Bacteria</taxon>
        <taxon>Pseudomonadati</taxon>
        <taxon>Bacteroidota</taxon>
        <taxon>Flavobacteriia</taxon>
        <taxon>Flavobacteriales</taxon>
        <taxon>Flavobacteriaceae</taxon>
        <taxon>Capnocytophaga</taxon>
    </lineage>
</organism>